<sequence>MSDIKYFDTTQLFVVANGGLFPDHCQQTTTYMSSILQLVEAYYFAVPQMNTYFALVALSLSVVIIQARLFQFEDVLVDPTQDRDSSQLNDWGYTHSRPVKRNRMCLINAGLSQGCDLSDILMAKQQASKFMSFAGPGRR</sequence>
<dbReference type="OrthoDB" id="5809253at2759"/>
<keyword evidence="1" id="KW-0472">Membrane</keyword>
<keyword evidence="1" id="KW-0812">Transmembrane</keyword>
<organism evidence="2 3">
    <name type="scientific">Ancylostoma duodenale</name>
    <dbReference type="NCBI Taxonomy" id="51022"/>
    <lineage>
        <taxon>Eukaryota</taxon>
        <taxon>Metazoa</taxon>
        <taxon>Ecdysozoa</taxon>
        <taxon>Nematoda</taxon>
        <taxon>Chromadorea</taxon>
        <taxon>Rhabditida</taxon>
        <taxon>Rhabditina</taxon>
        <taxon>Rhabditomorpha</taxon>
        <taxon>Strongyloidea</taxon>
        <taxon>Ancylostomatidae</taxon>
        <taxon>Ancylostomatinae</taxon>
        <taxon>Ancylostoma</taxon>
    </lineage>
</organism>
<feature type="transmembrane region" description="Helical" evidence="1">
    <location>
        <begin position="41"/>
        <end position="65"/>
    </location>
</feature>
<accession>A0A0C2D0W6</accession>
<keyword evidence="3" id="KW-1185">Reference proteome</keyword>
<evidence type="ECO:0000313" key="2">
    <source>
        <dbReference type="EMBL" id="KIH55677.1"/>
    </source>
</evidence>
<evidence type="ECO:0000256" key="1">
    <source>
        <dbReference type="SAM" id="Phobius"/>
    </source>
</evidence>
<dbReference type="Proteomes" id="UP000054047">
    <property type="component" value="Unassembled WGS sequence"/>
</dbReference>
<dbReference type="AlphaFoldDB" id="A0A0C2D0W6"/>
<protein>
    <submittedName>
        <fullName evidence="2">Uncharacterized protein</fullName>
    </submittedName>
</protein>
<gene>
    <name evidence="2" type="ORF">ANCDUO_14160</name>
</gene>
<keyword evidence="1" id="KW-1133">Transmembrane helix</keyword>
<dbReference type="EMBL" id="KN736939">
    <property type="protein sequence ID" value="KIH55677.1"/>
    <property type="molecule type" value="Genomic_DNA"/>
</dbReference>
<proteinExistence type="predicted"/>
<reference evidence="2 3" key="1">
    <citation type="submission" date="2013-12" db="EMBL/GenBank/DDBJ databases">
        <title>Draft genome of the parsitic nematode Ancylostoma duodenale.</title>
        <authorList>
            <person name="Mitreva M."/>
        </authorList>
    </citation>
    <scope>NUCLEOTIDE SEQUENCE [LARGE SCALE GENOMIC DNA]</scope>
    <source>
        <strain evidence="2 3">Zhejiang</strain>
    </source>
</reference>
<evidence type="ECO:0000313" key="3">
    <source>
        <dbReference type="Proteomes" id="UP000054047"/>
    </source>
</evidence>
<name>A0A0C2D0W6_9BILA</name>